<keyword evidence="5" id="KW-1185">Reference proteome</keyword>
<dbReference type="GO" id="GO:0003824">
    <property type="term" value="F:catalytic activity"/>
    <property type="evidence" value="ECO:0007669"/>
    <property type="project" value="InterPro"/>
</dbReference>
<dbReference type="InterPro" id="IPR004300">
    <property type="entry name" value="Glyco_hydro_57_N"/>
</dbReference>
<evidence type="ECO:0000256" key="2">
    <source>
        <dbReference type="ARBA" id="ARBA00023277"/>
    </source>
</evidence>
<evidence type="ECO:0000259" key="3">
    <source>
        <dbReference type="Pfam" id="PF03065"/>
    </source>
</evidence>
<protein>
    <recommendedName>
        <fullName evidence="3">Glycoside hydrolase family 57 N-terminal domain-containing protein</fullName>
    </recommendedName>
</protein>
<feature type="domain" description="Glycoside hydrolase family 57 N-terminal" evidence="3">
    <location>
        <begin position="107"/>
        <end position="283"/>
    </location>
</feature>
<dbReference type="Pfam" id="PF03065">
    <property type="entry name" value="Glyco_hydro_57"/>
    <property type="match status" value="1"/>
</dbReference>
<comment type="similarity">
    <text evidence="1">Belongs to the glycosyl hydrolase 57 family.</text>
</comment>
<evidence type="ECO:0000256" key="1">
    <source>
        <dbReference type="ARBA" id="ARBA00006821"/>
    </source>
</evidence>
<name>A0A7W6HX01_9BACT</name>
<dbReference type="OrthoDB" id="2081174at2"/>
<accession>A0A7W6HX01</accession>
<evidence type="ECO:0000313" key="5">
    <source>
        <dbReference type="Proteomes" id="UP000546007"/>
    </source>
</evidence>
<dbReference type="SUPFAM" id="SSF88713">
    <property type="entry name" value="Glycoside hydrolase/deacetylase"/>
    <property type="match status" value="1"/>
</dbReference>
<proteinExistence type="inferred from homology"/>
<dbReference type="GO" id="GO:0005975">
    <property type="term" value="P:carbohydrate metabolic process"/>
    <property type="evidence" value="ECO:0007669"/>
    <property type="project" value="InterPro"/>
</dbReference>
<dbReference type="Proteomes" id="UP000546007">
    <property type="component" value="Unassembled WGS sequence"/>
</dbReference>
<sequence>MKSFKYYMLAACVRAMTYLYKRRGWTTNRHIVVIESDDWGSIRMPSLEVRNELISRGVSIASCIYDKIDTLAANTDLELLMEVLDSVKDGCGNPAKMTLDCVVANPDFERIKANGFVKYEYELFTETLKRYPHHDRVFELWKEGIRHNVFKPQFHGREHLNAYLWLMLLQDKQPEVMKAFDKGVISMDIDKRIDARGHVLAAYNVKNEKERNFVVQSIREGGDLFEQLFGYRSKSMIAPCYIWDDCIEEVAAQVGIQYLQGGIVQTQSVLEKSSLKYHFMGEQNKCGQYYLTRNCFFEPTQDISLGFDRCLHDLTCCFELNKPAIISTHRLNFVGELEVKNRDKNLFEFKRLLQAIVQKYPDVEFMSSDELGDVISMDHNTKFQI</sequence>
<reference evidence="4 5" key="1">
    <citation type="submission" date="2020-08" db="EMBL/GenBank/DDBJ databases">
        <title>Genomic Encyclopedia of Type Strains, Phase IV (KMG-IV): sequencing the most valuable type-strain genomes for metagenomic binning, comparative biology and taxonomic classification.</title>
        <authorList>
            <person name="Goeker M."/>
        </authorList>
    </citation>
    <scope>NUCLEOTIDE SEQUENCE [LARGE SCALE GENOMIC DNA]</scope>
    <source>
        <strain evidence="4 5">DSM 105721</strain>
    </source>
</reference>
<dbReference type="RefSeq" id="WP_124317966.1">
    <property type="nucleotide sequence ID" value="NZ_AP028155.1"/>
</dbReference>
<comment type="caution">
    <text evidence="4">The sequence shown here is derived from an EMBL/GenBank/DDBJ whole genome shotgun (WGS) entry which is preliminary data.</text>
</comment>
<dbReference type="InterPro" id="IPR011330">
    <property type="entry name" value="Glyco_hydro/deAcase_b/a-brl"/>
</dbReference>
<dbReference type="EMBL" id="JACIES010000005">
    <property type="protein sequence ID" value="MBB4026310.1"/>
    <property type="molecule type" value="Genomic_DNA"/>
</dbReference>
<dbReference type="AlphaFoldDB" id="A0A7W6HX01"/>
<keyword evidence="2" id="KW-0119">Carbohydrate metabolism</keyword>
<evidence type="ECO:0000313" key="4">
    <source>
        <dbReference type="EMBL" id="MBB4026310.1"/>
    </source>
</evidence>
<gene>
    <name evidence="4" type="ORF">GGR14_002104</name>
</gene>
<dbReference type="GeneID" id="93102049"/>
<organism evidence="4 5">
    <name type="scientific">Butyricimonas faecihominis</name>
    <dbReference type="NCBI Taxonomy" id="1472416"/>
    <lineage>
        <taxon>Bacteria</taxon>
        <taxon>Pseudomonadati</taxon>
        <taxon>Bacteroidota</taxon>
        <taxon>Bacteroidia</taxon>
        <taxon>Bacteroidales</taxon>
        <taxon>Odoribacteraceae</taxon>
        <taxon>Butyricimonas</taxon>
    </lineage>
</organism>